<dbReference type="OrthoDB" id="4546979at2"/>
<evidence type="ECO:0000313" key="4">
    <source>
        <dbReference type="Proteomes" id="UP000323876"/>
    </source>
</evidence>
<protein>
    <submittedName>
        <fullName evidence="3">Uncharacterized protein</fullName>
    </submittedName>
</protein>
<evidence type="ECO:0000256" key="2">
    <source>
        <dbReference type="SAM" id="Phobius"/>
    </source>
</evidence>
<keyword evidence="2" id="KW-0812">Transmembrane</keyword>
<evidence type="ECO:0000313" key="3">
    <source>
        <dbReference type="EMBL" id="KAA8885396.1"/>
    </source>
</evidence>
<name>A0A5N0E8W2_9NOCA</name>
<evidence type="ECO:0000256" key="1">
    <source>
        <dbReference type="SAM" id="MobiDB-lite"/>
    </source>
</evidence>
<gene>
    <name evidence="3" type="ORF">F3087_27485</name>
</gene>
<keyword evidence="2" id="KW-1133">Transmembrane helix</keyword>
<proteinExistence type="predicted"/>
<accession>A0A5N0E8W2</accession>
<dbReference type="EMBL" id="VXLC01000015">
    <property type="protein sequence ID" value="KAA8885396.1"/>
    <property type="molecule type" value="Genomic_DNA"/>
</dbReference>
<sequence length="192" mass="20504">MLHNAFGAPVRRLPDFSNTTARGAALVAAEHIRNLPIPTPREHRRPRRLVLSAAALIALLGASGFTVAQLHTERPPVAHVLDASAKPTTPEPITADPPPPSRLPDTSQPDEPTWTPPVVRPPARTTDRVEPPTSSTTPEPSAPPPSTTVGAPSANWLFPGESPPPPAGSDPAVVRAWWDNHLLLKERWLNGG</sequence>
<keyword evidence="4" id="KW-1185">Reference proteome</keyword>
<comment type="caution">
    <text evidence="3">The sequence shown here is derived from an EMBL/GenBank/DDBJ whole genome shotgun (WGS) entry which is preliminary data.</text>
</comment>
<dbReference type="AlphaFoldDB" id="A0A5N0E8W2"/>
<keyword evidence="2" id="KW-0472">Membrane</keyword>
<feature type="region of interest" description="Disordered" evidence="1">
    <location>
        <begin position="82"/>
        <end position="172"/>
    </location>
</feature>
<feature type="transmembrane region" description="Helical" evidence="2">
    <location>
        <begin position="49"/>
        <end position="68"/>
    </location>
</feature>
<dbReference type="Proteomes" id="UP000323876">
    <property type="component" value="Unassembled WGS sequence"/>
</dbReference>
<reference evidence="3 4" key="1">
    <citation type="submission" date="2019-09" db="EMBL/GenBank/DDBJ databases">
        <authorList>
            <person name="Wang X."/>
        </authorList>
    </citation>
    <scope>NUCLEOTIDE SEQUENCE [LARGE SCALE GENOMIC DNA]</scope>
    <source>
        <strain evidence="3 4">CICC 11023</strain>
    </source>
</reference>
<organism evidence="3 4">
    <name type="scientific">Nocardia colli</name>
    <dbReference type="NCBI Taxonomy" id="2545717"/>
    <lineage>
        <taxon>Bacteria</taxon>
        <taxon>Bacillati</taxon>
        <taxon>Actinomycetota</taxon>
        <taxon>Actinomycetes</taxon>
        <taxon>Mycobacteriales</taxon>
        <taxon>Nocardiaceae</taxon>
        <taxon>Nocardia</taxon>
    </lineage>
</organism>